<reference evidence="1 2" key="1">
    <citation type="journal article" date="2013" name="Genome Announc.">
        <title>Draft Genome Sequence of Desulfotignum phosphitoxidans DSM 13687 Strain FiPS-3.</title>
        <authorList>
            <person name="Poehlein A."/>
            <person name="Daniel R."/>
            <person name="Simeonova D.D."/>
        </authorList>
    </citation>
    <scope>NUCLEOTIDE SEQUENCE [LARGE SCALE GENOMIC DNA]</scope>
    <source>
        <strain evidence="1 2">DSM 13687</strain>
    </source>
</reference>
<name>S0FZB7_9BACT</name>
<gene>
    <name evidence="1" type="ORF">Dpo_17c00010</name>
</gene>
<comment type="caution">
    <text evidence="1">The sequence shown here is derived from an EMBL/GenBank/DDBJ whole genome shotgun (WGS) entry which is preliminary data.</text>
</comment>
<keyword evidence="2" id="KW-1185">Reference proteome</keyword>
<dbReference type="Proteomes" id="UP000014216">
    <property type="component" value="Unassembled WGS sequence"/>
</dbReference>
<organism evidence="1 2">
    <name type="scientific">Desulfotignum phosphitoxidans DSM 13687</name>
    <dbReference type="NCBI Taxonomy" id="1286635"/>
    <lineage>
        <taxon>Bacteria</taxon>
        <taxon>Pseudomonadati</taxon>
        <taxon>Thermodesulfobacteriota</taxon>
        <taxon>Desulfobacteria</taxon>
        <taxon>Desulfobacterales</taxon>
        <taxon>Desulfobacteraceae</taxon>
        <taxon>Desulfotignum</taxon>
    </lineage>
</organism>
<evidence type="ECO:0000313" key="2">
    <source>
        <dbReference type="Proteomes" id="UP000014216"/>
    </source>
</evidence>
<dbReference type="EMBL" id="APJX01000017">
    <property type="protein sequence ID" value="EMS77297.1"/>
    <property type="molecule type" value="Genomic_DNA"/>
</dbReference>
<evidence type="ECO:0000313" key="1">
    <source>
        <dbReference type="EMBL" id="EMS77297.1"/>
    </source>
</evidence>
<accession>S0FZB7</accession>
<dbReference type="OrthoDB" id="5422566at2"/>
<proteinExistence type="predicted"/>
<sequence length="101" mass="11712">MQFFTRFFELAHENTRPGAILAFLNADWRDFESTPAKKESPDHAITLFDFHRLLSETGWKLTHRIECPLSSERLSGTQVKNMQDKRILGTVSRTLLIAKHI</sequence>
<dbReference type="AlphaFoldDB" id="S0FZB7"/>
<protein>
    <submittedName>
        <fullName evidence="1">Uncharacterized protein</fullName>
    </submittedName>
</protein>